<sequence length="99" mass="11343">MATGWEAWESYFYPETIDPETIDPETHQGTLRNKFGERDPDRLEARVRAATADRLMDLADGTANNERTYGLDHLRAIHRYLFQDVYDWASRAAHGSNAG</sequence>
<dbReference type="EMBL" id="JAGIOL010000001">
    <property type="protein sequence ID" value="MBP2436935.1"/>
    <property type="molecule type" value="Genomic_DNA"/>
</dbReference>
<dbReference type="InterPro" id="IPR036597">
    <property type="entry name" value="Fido-like_dom_sf"/>
</dbReference>
<comment type="caution">
    <text evidence="2">The sequence shown here is derived from an EMBL/GenBank/DDBJ whole genome shotgun (WGS) entry which is preliminary data.</text>
</comment>
<keyword evidence="3" id="KW-1185">Reference proteome</keyword>
<accession>A0ABS4ZIX4</accession>
<reference evidence="2 3" key="1">
    <citation type="submission" date="2021-03" db="EMBL/GenBank/DDBJ databases">
        <title>Sequencing the genomes of 1000 actinobacteria strains.</title>
        <authorList>
            <person name="Klenk H.-P."/>
        </authorList>
    </citation>
    <scope>NUCLEOTIDE SEQUENCE [LARGE SCALE GENOMIC DNA]</scope>
    <source>
        <strain evidence="2 3">DSM 24221</strain>
    </source>
</reference>
<feature type="region of interest" description="Disordered" evidence="1">
    <location>
        <begin position="18"/>
        <end position="39"/>
    </location>
</feature>
<name>A0ABS4ZIX4_9MICO</name>
<dbReference type="RefSeq" id="WP_165135162.1">
    <property type="nucleotide sequence ID" value="NZ_CP049253.1"/>
</dbReference>
<protein>
    <submittedName>
        <fullName evidence="2">Fido (Protein-threonine AMPylation protein)</fullName>
    </submittedName>
</protein>
<dbReference type="Proteomes" id="UP001519362">
    <property type="component" value="Unassembled WGS sequence"/>
</dbReference>
<evidence type="ECO:0000256" key="1">
    <source>
        <dbReference type="SAM" id="MobiDB-lite"/>
    </source>
</evidence>
<evidence type="ECO:0000313" key="3">
    <source>
        <dbReference type="Proteomes" id="UP001519362"/>
    </source>
</evidence>
<proteinExistence type="predicted"/>
<organism evidence="2 3">
    <name type="scientific">Microbacterium amylolyticum</name>
    <dbReference type="NCBI Taxonomy" id="936337"/>
    <lineage>
        <taxon>Bacteria</taxon>
        <taxon>Bacillati</taxon>
        <taxon>Actinomycetota</taxon>
        <taxon>Actinomycetes</taxon>
        <taxon>Micrococcales</taxon>
        <taxon>Microbacteriaceae</taxon>
        <taxon>Microbacterium</taxon>
    </lineage>
</organism>
<gene>
    <name evidence="2" type="ORF">JOF34_001521</name>
</gene>
<dbReference type="SUPFAM" id="SSF140931">
    <property type="entry name" value="Fic-like"/>
    <property type="match status" value="1"/>
</dbReference>
<evidence type="ECO:0000313" key="2">
    <source>
        <dbReference type="EMBL" id="MBP2436935.1"/>
    </source>
</evidence>
<dbReference type="Gene3D" id="1.10.3290.10">
    <property type="entry name" value="Fido-like domain"/>
    <property type="match status" value="1"/>
</dbReference>